<dbReference type="NCBIfam" id="TIGR02432">
    <property type="entry name" value="lysidine_TilS_N"/>
    <property type="match status" value="1"/>
</dbReference>
<comment type="function">
    <text evidence="6">Ligates lysine onto the cytidine present at position 34 of the AUA codon-specific tRNA(Ile) that contains the anticodon CAU, in an ATP-dependent manner. Cytidine is converted to lysidine, thus changing the amino acid specificity of the tRNA from methionine to isoleucine.</text>
</comment>
<dbReference type="Proteomes" id="UP001205906">
    <property type="component" value="Unassembled WGS sequence"/>
</dbReference>
<keyword evidence="2 6" id="KW-0819">tRNA processing</keyword>
<dbReference type="PANTHER" id="PTHR43033">
    <property type="entry name" value="TRNA(ILE)-LYSIDINE SYNTHASE-RELATED"/>
    <property type="match status" value="1"/>
</dbReference>
<gene>
    <name evidence="6 8" type="primary">tilS</name>
    <name evidence="8" type="ORF">NGM99_00125</name>
</gene>
<evidence type="ECO:0000256" key="4">
    <source>
        <dbReference type="ARBA" id="ARBA00022840"/>
    </source>
</evidence>
<proteinExistence type="inferred from homology"/>
<dbReference type="GO" id="GO:0032267">
    <property type="term" value="F:tRNA(Ile)-lysidine synthase activity"/>
    <property type="evidence" value="ECO:0007669"/>
    <property type="project" value="UniProtKB-EC"/>
</dbReference>
<protein>
    <recommendedName>
        <fullName evidence="6">tRNA(Ile)-lysidine synthase</fullName>
        <ecNumber evidence="6">6.3.4.19</ecNumber>
    </recommendedName>
    <alternativeName>
        <fullName evidence="6">tRNA(Ile)-2-lysyl-cytidine synthase</fullName>
    </alternativeName>
    <alternativeName>
        <fullName evidence="6">tRNA(Ile)-lysidine synthetase</fullName>
    </alternativeName>
</protein>
<dbReference type="CDD" id="cd01992">
    <property type="entry name" value="TilS_N"/>
    <property type="match status" value="1"/>
</dbReference>
<dbReference type="InterPro" id="IPR012094">
    <property type="entry name" value="tRNA_Ile_lys_synt"/>
</dbReference>
<accession>A0ABT1C037</accession>
<sequence>MLTRSPADTLKRGRLDPDALIEPFDIPSGANLIAAVSGGSDSLALLDLLHAASRKRNWRIHVATVDHGLRSESATEAQTVGERAAWLGLPHRVLRWEGPKPSTGIQAAARAARYQLLKNHADEIGSDFILTGHTQDDQIETVRMREVRGNGRGLAGMAPATLLDGRVWLLRPLLETGRHDLRLWLNARQIDWIDDPSNSDPRFERVRVRKAQEYDKGHILRLRAQAEKKRIALGIAAAQIVRNLAAQPSPGLLSLAAEAFAFGDAGLYAFRALIACAGGQEHLPDPSRSDALWRKLEAGPIRASLGGAVIERRKAMIWLHRETRHIAGIAAHRDKVFDGRFRLKSSLPGTIVANGAAARPTSSRANELPPRLVSGAMAAQPALRGESGRLVRLDEERFEPLVPPFARILLAFDTSLAQALAGLFGARKFPSPPYAGRKDRLA</sequence>
<keyword evidence="6" id="KW-0963">Cytoplasm</keyword>
<keyword evidence="3 6" id="KW-0547">Nucleotide-binding</keyword>
<comment type="domain">
    <text evidence="6">The N-terminal region contains the highly conserved SGGXDS motif, predicted to be a P-loop motif involved in ATP binding.</text>
</comment>
<dbReference type="EC" id="6.3.4.19" evidence="6"/>
<comment type="subcellular location">
    <subcellularLocation>
        <location evidence="6">Cytoplasm</location>
    </subcellularLocation>
</comment>
<dbReference type="InterPro" id="IPR011063">
    <property type="entry name" value="TilS/TtcA_N"/>
</dbReference>
<organism evidence="8 9">
    <name type="scientific">Mesorhizobium liriopis</name>
    <dbReference type="NCBI Taxonomy" id="2953882"/>
    <lineage>
        <taxon>Bacteria</taxon>
        <taxon>Pseudomonadati</taxon>
        <taxon>Pseudomonadota</taxon>
        <taxon>Alphaproteobacteria</taxon>
        <taxon>Hyphomicrobiales</taxon>
        <taxon>Phyllobacteriaceae</taxon>
        <taxon>Mesorhizobium</taxon>
    </lineage>
</organism>
<comment type="catalytic activity">
    <reaction evidence="5 6">
        <text>cytidine(34) in tRNA(Ile2) + L-lysine + ATP = lysidine(34) in tRNA(Ile2) + AMP + diphosphate + H(+)</text>
        <dbReference type="Rhea" id="RHEA:43744"/>
        <dbReference type="Rhea" id="RHEA-COMP:10625"/>
        <dbReference type="Rhea" id="RHEA-COMP:10670"/>
        <dbReference type="ChEBI" id="CHEBI:15378"/>
        <dbReference type="ChEBI" id="CHEBI:30616"/>
        <dbReference type="ChEBI" id="CHEBI:32551"/>
        <dbReference type="ChEBI" id="CHEBI:33019"/>
        <dbReference type="ChEBI" id="CHEBI:82748"/>
        <dbReference type="ChEBI" id="CHEBI:83665"/>
        <dbReference type="ChEBI" id="CHEBI:456215"/>
        <dbReference type="EC" id="6.3.4.19"/>
    </reaction>
</comment>
<dbReference type="PANTHER" id="PTHR43033:SF1">
    <property type="entry name" value="TRNA(ILE)-LYSIDINE SYNTHASE-RELATED"/>
    <property type="match status" value="1"/>
</dbReference>
<comment type="similarity">
    <text evidence="6">Belongs to the tRNA(Ile)-lysidine synthase family.</text>
</comment>
<feature type="binding site" evidence="6">
    <location>
        <begin position="37"/>
        <end position="42"/>
    </location>
    <ligand>
        <name>ATP</name>
        <dbReference type="ChEBI" id="CHEBI:30616"/>
    </ligand>
</feature>
<keyword evidence="1 6" id="KW-0436">Ligase</keyword>
<name>A0ABT1C037_9HYPH</name>
<evidence type="ECO:0000256" key="3">
    <source>
        <dbReference type="ARBA" id="ARBA00022741"/>
    </source>
</evidence>
<dbReference type="SUPFAM" id="SSF52402">
    <property type="entry name" value="Adenine nucleotide alpha hydrolases-like"/>
    <property type="match status" value="1"/>
</dbReference>
<evidence type="ECO:0000313" key="8">
    <source>
        <dbReference type="EMBL" id="MCO6048195.1"/>
    </source>
</evidence>
<evidence type="ECO:0000313" key="9">
    <source>
        <dbReference type="Proteomes" id="UP001205906"/>
    </source>
</evidence>
<feature type="domain" description="tRNA(Ile)-lysidine/2-thiocytidine synthase N-terminal" evidence="7">
    <location>
        <begin position="32"/>
        <end position="210"/>
    </location>
</feature>
<reference evidence="8 9" key="1">
    <citation type="submission" date="2022-06" db="EMBL/GenBank/DDBJ databases">
        <title>Mesorhizobium sp. strain RP14 Genome sequencing and assembly.</title>
        <authorList>
            <person name="Kim I."/>
        </authorList>
    </citation>
    <scope>NUCLEOTIDE SEQUENCE [LARGE SCALE GENOMIC DNA]</scope>
    <source>
        <strain evidence="9">RP14(2022)</strain>
    </source>
</reference>
<evidence type="ECO:0000256" key="2">
    <source>
        <dbReference type="ARBA" id="ARBA00022694"/>
    </source>
</evidence>
<dbReference type="InterPro" id="IPR014729">
    <property type="entry name" value="Rossmann-like_a/b/a_fold"/>
</dbReference>
<evidence type="ECO:0000256" key="6">
    <source>
        <dbReference type="HAMAP-Rule" id="MF_01161"/>
    </source>
</evidence>
<comment type="caution">
    <text evidence="8">The sequence shown here is derived from an EMBL/GenBank/DDBJ whole genome shotgun (WGS) entry which is preliminary data.</text>
</comment>
<dbReference type="Gene3D" id="3.40.50.620">
    <property type="entry name" value="HUPs"/>
    <property type="match status" value="1"/>
</dbReference>
<dbReference type="RefSeq" id="WP_252815020.1">
    <property type="nucleotide sequence ID" value="NZ_JAMXQS010000001.1"/>
</dbReference>
<dbReference type="Pfam" id="PF01171">
    <property type="entry name" value="ATP_bind_3"/>
    <property type="match status" value="1"/>
</dbReference>
<dbReference type="HAMAP" id="MF_01161">
    <property type="entry name" value="tRNA_Ile_lys_synt"/>
    <property type="match status" value="1"/>
</dbReference>
<keyword evidence="9" id="KW-1185">Reference proteome</keyword>
<evidence type="ECO:0000256" key="5">
    <source>
        <dbReference type="ARBA" id="ARBA00048539"/>
    </source>
</evidence>
<evidence type="ECO:0000259" key="7">
    <source>
        <dbReference type="Pfam" id="PF01171"/>
    </source>
</evidence>
<evidence type="ECO:0000256" key="1">
    <source>
        <dbReference type="ARBA" id="ARBA00022598"/>
    </source>
</evidence>
<dbReference type="InterPro" id="IPR012795">
    <property type="entry name" value="tRNA_Ile_lys_synt_N"/>
</dbReference>
<keyword evidence="4 6" id="KW-0067">ATP-binding</keyword>
<dbReference type="EMBL" id="JAMXQS010000001">
    <property type="protein sequence ID" value="MCO6048195.1"/>
    <property type="molecule type" value="Genomic_DNA"/>
</dbReference>